<protein>
    <submittedName>
        <fullName evidence="3">Protein kinase domain containing protein</fullName>
    </submittedName>
    <submittedName>
        <fullName evidence="2">SPS1, Serine-threonine protein kinase</fullName>
    </submittedName>
</protein>
<dbReference type="Proteomes" id="UP000245464">
    <property type="component" value="Chromosome 5"/>
</dbReference>
<evidence type="ECO:0000313" key="3">
    <source>
        <dbReference type="EMBL" id="KAI1514018.1"/>
    </source>
</evidence>
<dbReference type="InterPro" id="IPR008271">
    <property type="entry name" value="Ser/Thr_kinase_AS"/>
</dbReference>
<reference evidence="2" key="1">
    <citation type="journal article" date="2018" name="BMC Genomics">
        <title>Comparative genomics of the wheat fungal pathogen Pyrenophora tritici-repentis reveals chromosomal variations and genome plasticity.</title>
        <authorList>
            <person name="Moolhuijzen P."/>
            <person name="See P.T."/>
            <person name="Hane J.K."/>
            <person name="Shi G."/>
            <person name="Liu Z."/>
            <person name="Oliver R.P."/>
            <person name="Moffat C.S."/>
        </authorList>
    </citation>
    <scope>NUCLEOTIDE SEQUENCE [LARGE SCALE GENOMIC DNA]</scope>
    <source>
        <strain evidence="2">M4</strain>
    </source>
</reference>
<comment type="caution">
    <text evidence="2">The sequence shown here is derived from an EMBL/GenBank/DDBJ whole genome shotgun (WGS) entry which is preliminary data.</text>
</comment>
<sequence>MSQTKLSDLSNYFRFIQTHSHVKKLGAGGDGTVSLWKHKRSGVLVAVKTPNQTYNPTPCSALTKEAKALELLGKHPHIVEILAYLIDFKPRGPAVLLEYAPLGDLRGYQAKVFEQFRLCAQLAKQKIIEQVPEETVCKLLGDMALALKFLHGEGFVHADFKPENILVCYPDGWADDNDIPTRPVFKLTDFSRMTPFPLPLHIRNRYYGTPEYGPPPEKSTNKTTNI</sequence>
<gene>
    <name evidence="3" type="ORF">Ptr86124_006648</name>
    <name evidence="2" type="ORF">PtrM4_111040</name>
</gene>
<dbReference type="GO" id="GO:0005524">
    <property type="term" value="F:ATP binding"/>
    <property type="evidence" value="ECO:0007669"/>
    <property type="project" value="InterPro"/>
</dbReference>
<reference evidence="3" key="2">
    <citation type="submission" date="2021-05" db="EMBL/GenBank/DDBJ databases">
        <authorList>
            <person name="Moolhuijzen P.M."/>
            <person name="Moffat C.S."/>
        </authorList>
    </citation>
    <scope>NUCLEOTIDE SEQUENCE</scope>
    <source>
        <strain evidence="3">86-124</strain>
    </source>
</reference>
<evidence type="ECO:0000313" key="2">
    <source>
        <dbReference type="EMBL" id="KAF7571102.1"/>
    </source>
</evidence>
<feature type="domain" description="Protein kinase" evidence="1">
    <location>
        <begin position="19"/>
        <end position="226"/>
    </location>
</feature>
<dbReference type="PROSITE" id="PS50011">
    <property type="entry name" value="PROTEIN_KINASE_DOM"/>
    <property type="match status" value="1"/>
</dbReference>
<dbReference type="Gene3D" id="1.10.510.10">
    <property type="entry name" value="Transferase(Phosphotransferase) domain 1"/>
    <property type="match status" value="1"/>
</dbReference>
<evidence type="ECO:0000259" key="1">
    <source>
        <dbReference type="PROSITE" id="PS50011"/>
    </source>
</evidence>
<dbReference type="GO" id="GO:0004674">
    <property type="term" value="F:protein serine/threonine kinase activity"/>
    <property type="evidence" value="ECO:0007669"/>
    <property type="project" value="TreeGrafter"/>
</dbReference>
<keyword evidence="2" id="KW-0808">Transferase</keyword>
<dbReference type="SUPFAM" id="SSF56112">
    <property type="entry name" value="Protein kinase-like (PK-like)"/>
    <property type="match status" value="1"/>
</dbReference>
<name>A0A2W1CYY0_9PLEO</name>
<dbReference type="PROSITE" id="PS00108">
    <property type="entry name" value="PROTEIN_KINASE_ST"/>
    <property type="match status" value="1"/>
</dbReference>
<dbReference type="AlphaFoldDB" id="A0A2W1CYY0"/>
<dbReference type="Proteomes" id="UP000249757">
    <property type="component" value="Unassembled WGS sequence"/>
</dbReference>
<organism evidence="2 4">
    <name type="scientific">Pyrenophora tritici-repentis</name>
    <dbReference type="NCBI Taxonomy" id="45151"/>
    <lineage>
        <taxon>Eukaryota</taxon>
        <taxon>Fungi</taxon>
        <taxon>Dikarya</taxon>
        <taxon>Ascomycota</taxon>
        <taxon>Pezizomycotina</taxon>
        <taxon>Dothideomycetes</taxon>
        <taxon>Pleosporomycetidae</taxon>
        <taxon>Pleosporales</taxon>
        <taxon>Pleosporineae</taxon>
        <taxon>Pleosporaceae</taxon>
        <taxon>Pyrenophora</taxon>
    </lineage>
</organism>
<evidence type="ECO:0000313" key="4">
    <source>
        <dbReference type="Proteomes" id="UP000245464"/>
    </source>
</evidence>
<dbReference type="InterPro" id="IPR000719">
    <property type="entry name" value="Prot_kinase_dom"/>
</dbReference>
<reference evidence="5" key="4">
    <citation type="journal article" date="2022" name="Microb. Genom.">
        <title>A global pangenome for the wheat fungal pathogen Pyrenophora tritici-repentis and prediction of effector protein structural homology.</title>
        <authorList>
            <person name="Moolhuijzen P.M."/>
            <person name="See P.T."/>
            <person name="Shi G."/>
            <person name="Powell H.R."/>
            <person name="Cockram J."/>
            <person name="Jorgensen L.N."/>
            <person name="Benslimane H."/>
            <person name="Strelkov S.E."/>
            <person name="Turner J."/>
            <person name="Liu Z."/>
            <person name="Moffat C.S."/>
        </authorList>
    </citation>
    <scope>NUCLEOTIDE SEQUENCE [LARGE SCALE GENOMIC DNA]</scope>
</reference>
<keyword evidence="2" id="KW-0418">Kinase</keyword>
<dbReference type="EMBL" id="NQIK02000005">
    <property type="protein sequence ID" value="KAF7571102.1"/>
    <property type="molecule type" value="Genomic_DNA"/>
</dbReference>
<proteinExistence type="predicted"/>
<reference evidence="3" key="3">
    <citation type="journal article" date="2022" name="bioRxiv">
        <title>A global pangenome for the wheat fungal pathogen Pyrenophora tritici-repentis and prediction of effector protein structural homology.</title>
        <authorList>
            <person name="Moolhuijzen P."/>
            <person name="See P.T."/>
            <person name="Shi G."/>
            <person name="Powell H.R."/>
            <person name="Cockram J."/>
            <person name="Jorgensen L.N."/>
            <person name="Benslimane H."/>
            <person name="Strelkov S.E."/>
            <person name="Turner J."/>
            <person name="Liu Z."/>
            <person name="Moffat C.S."/>
        </authorList>
    </citation>
    <scope>NUCLEOTIDE SEQUENCE</scope>
    <source>
        <strain evidence="3">86-124</strain>
    </source>
</reference>
<accession>A0A2W1CYY0</accession>
<dbReference type="PANTHER" id="PTHR24359:SF1">
    <property type="entry name" value="INHIBITOR OF NUCLEAR FACTOR KAPPA-B KINASE EPSILON SUBUNIT HOMOLOG 1-RELATED"/>
    <property type="match status" value="1"/>
</dbReference>
<keyword evidence="5" id="KW-1185">Reference proteome</keyword>
<dbReference type="PANTHER" id="PTHR24359">
    <property type="entry name" value="SERINE/THREONINE-PROTEIN KINASE SBK1"/>
    <property type="match status" value="1"/>
</dbReference>
<dbReference type="InterPro" id="IPR011009">
    <property type="entry name" value="Kinase-like_dom_sf"/>
</dbReference>
<dbReference type="EMBL" id="NRDI02000008">
    <property type="protein sequence ID" value="KAI1514018.1"/>
    <property type="molecule type" value="Genomic_DNA"/>
</dbReference>
<evidence type="ECO:0000313" key="5">
    <source>
        <dbReference type="Proteomes" id="UP000249757"/>
    </source>
</evidence>
<dbReference type="CDD" id="cd00180">
    <property type="entry name" value="PKc"/>
    <property type="match status" value="1"/>
</dbReference>
<dbReference type="Pfam" id="PF00069">
    <property type="entry name" value="Pkinase"/>
    <property type="match status" value="1"/>
</dbReference>